<dbReference type="AlphaFoldDB" id="A2DP21"/>
<dbReference type="VEuPathDB" id="TrichDB:TVAGG3_0989340"/>
<proteinExistence type="predicted"/>
<dbReference type="InParanoid" id="A2DP21"/>
<dbReference type="Proteomes" id="UP000001542">
    <property type="component" value="Unassembled WGS sequence"/>
</dbReference>
<evidence type="ECO:0000313" key="1">
    <source>
        <dbReference type="EMBL" id="EAY17870.1"/>
    </source>
</evidence>
<name>A2DP21_TRIV3</name>
<dbReference type="VEuPathDB" id="TrichDB:TVAG_010950"/>
<dbReference type="RefSeq" id="XP_001330005.1">
    <property type="nucleotide sequence ID" value="XM_001329970.1"/>
</dbReference>
<dbReference type="OrthoDB" id="10434279at2759"/>
<protein>
    <recommendedName>
        <fullName evidence="3">Deubiquitinating enzyme MINDY-3/4 conserved domain-containing protein</fullName>
    </recommendedName>
</protein>
<gene>
    <name evidence="1" type="ORF">TVAG_010950</name>
</gene>
<dbReference type="EMBL" id="DS113225">
    <property type="protein sequence ID" value="EAY17870.1"/>
    <property type="molecule type" value="Genomic_DNA"/>
</dbReference>
<reference evidence="1" key="2">
    <citation type="journal article" date="2007" name="Science">
        <title>Draft genome sequence of the sexually transmitted pathogen Trichomonas vaginalis.</title>
        <authorList>
            <person name="Carlton J.M."/>
            <person name="Hirt R.P."/>
            <person name="Silva J.C."/>
            <person name="Delcher A.L."/>
            <person name="Schatz M."/>
            <person name="Zhao Q."/>
            <person name="Wortman J.R."/>
            <person name="Bidwell S.L."/>
            <person name="Alsmark U.C.M."/>
            <person name="Besteiro S."/>
            <person name="Sicheritz-Ponten T."/>
            <person name="Noel C.J."/>
            <person name="Dacks J.B."/>
            <person name="Foster P.G."/>
            <person name="Simillion C."/>
            <person name="Van de Peer Y."/>
            <person name="Miranda-Saavedra D."/>
            <person name="Barton G.J."/>
            <person name="Westrop G.D."/>
            <person name="Mueller S."/>
            <person name="Dessi D."/>
            <person name="Fiori P.L."/>
            <person name="Ren Q."/>
            <person name="Paulsen I."/>
            <person name="Zhang H."/>
            <person name="Bastida-Corcuera F.D."/>
            <person name="Simoes-Barbosa A."/>
            <person name="Brown M.T."/>
            <person name="Hayes R.D."/>
            <person name="Mukherjee M."/>
            <person name="Okumura C.Y."/>
            <person name="Schneider R."/>
            <person name="Smith A.J."/>
            <person name="Vanacova S."/>
            <person name="Villalvazo M."/>
            <person name="Haas B.J."/>
            <person name="Pertea M."/>
            <person name="Feldblyum T.V."/>
            <person name="Utterback T.R."/>
            <person name="Shu C.L."/>
            <person name="Osoegawa K."/>
            <person name="de Jong P.J."/>
            <person name="Hrdy I."/>
            <person name="Horvathova L."/>
            <person name="Zubacova Z."/>
            <person name="Dolezal P."/>
            <person name="Malik S.B."/>
            <person name="Logsdon J.M. Jr."/>
            <person name="Henze K."/>
            <person name="Gupta A."/>
            <person name="Wang C.C."/>
            <person name="Dunne R.L."/>
            <person name="Upcroft J.A."/>
            <person name="Upcroft P."/>
            <person name="White O."/>
            <person name="Salzberg S.L."/>
            <person name="Tang P."/>
            <person name="Chiu C.-H."/>
            <person name="Lee Y.-S."/>
            <person name="Embley T.M."/>
            <person name="Coombs G.H."/>
            <person name="Mottram J.C."/>
            <person name="Tachezy J."/>
            <person name="Fraser-Liggett C.M."/>
            <person name="Johnson P.J."/>
        </authorList>
    </citation>
    <scope>NUCLEOTIDE SEQUENCE [LARGE SCALE GENOMIC DNA]</scope>
    <source>
        <strain evidence="1">G3</strain>
    </source>
</reference>
<evidence type="ECO:0008006" key="3">
    <source>
        <dbReference type="Google" id="ProtNLM"/>
    </source>
</evidence>
<reference evidence="1" key="1">
    <citation type="submission" date="2006-10" db="EMBL/GenBank/DDBJ databases">
        <authorList>
            <person name="Amadeo P."/>
            <person name="Zhao Q."/>
            <person name="Wortman J."/>
            <person name="Fraser-Liggett C."/>
            <person name="Carlton J."/>
        </authorList>
    </citation>
    <scope>NUCLEOTIDE SEQUENCE</scope>
    <source>
        <strain evidence="1">G3</strain>
    </source>
</reference>
<sequence length="253" mass="28579">MKEFDVCGAEFDDFASHFCNNGSNKNTCINKLQNWDCPLVFKKSSLILDQRGPGPCGLFASLEANIMVQLFQSQGECDLPCAVNLAILNILTLISDKYKLCTSFDIQNKQAHFISFETKDDAIAWMLELKYNEFSNACLLSGVSFAYAARNKEWYSNMPAPFVYNTSDTSMLFVFLMNTGEIDGTYEKQKNIAVKVCGQHDQQLNKQYFNPEAPIVIFLKHNHFFAGMLEGDNYLIFNTLGGDKVVSIQKDKL</sequence>
<keyword evidence="2" id="KW-1185">Reference proteome</keyword>
<dbReference type="KEGG" id="tva:4775891"/>
<accession>A2DP21</accession>
<organism evidence="1 2">
    <name type="scientific">Trichomonas vaginalis (strain ATCC PRA-98 / G3)</name>
    <dbReference type="NCBI Taxonomy" id="412133"/>
    <lineage>
        <taxon>Eukaryota</taxon>
        <taxon>Metamonada</taxon>
        <taxon>Parabasalia</taxon>
        <taxon>Trichomonadida</taxon>
        <taxon>Trichomonadidae</taxon>
        <taxon>Trichomonas</taxon>
    </lineage>
</organism>
<evidence type="ECO:0000313" key="2">
    <source>
        <dbReference type="Proteomes" id="UP000001542"/>
    </source>
</evidence>